<gene>
    <name evidence="1" type="ORF">PTI45_02038</name>
</gene>
<reference evidence="1 2" key="1">
    <citation type="submission" date="2016-08" db="EMBL/GenBank/DDBJ databases">
        <title>Genome sequencing of Paenibacillus sp. TI45-13ar, isolated from Korean traditional nuruk.</title>
        <authorList>
            <person name="Kim S.-J."/>
        </authorList>
    </citation>
    <scope>NUCLEOTIDE SEQUENCE [LARGE SCALE GENOMIC DNA]</scope>
    <source>
        <strain evidence="1 2">TI45-13ar</strain>
    </source>
</reference>
<comment type="caution">
    <text evidence="1">The sequence shown here is derived from an EMBL/GenBank/DDBJ whole genome shotgun (WGS) entry which is preliminary data.</text>
</comment>
<dbReference type="Pfam" id="PF09563">
    <property type="entry name" value="RE_LlaJI"/>
    <property type="match status" value="1"/>
</dbReference>
<dbReference type="InterPro" id="IPR018579">
    <property type="entry name" value="Restrct_endonuc_II_LlaJI"/>
</dbReference>
<proteinExistence type="predicted"/>
<dbReference type="AlphaFoldDB" id="A0A1E3L4C0"/>
<evidence type="ECO:0000313" key="2">
    <source>
        <dbReference type="Proteomes" id="UP000094578"/>
    </source>
</evidence>
<dbReference type="EMBL" id="MDER01000036">
    <property type="protein sequence ID" value="ODP28493.1"/>
    <property type="molecule type" value="Genomic_DNA"/>
</dbReference>
<protein>
    <submittedName>
        <fullName evidence="1">Uncharacterized protein</fullName>
    </submittedName>
</protein>
<name>A0A1E3L4C0_9BACL</name>
<dbReference type="STRING" id="1886670.PTI45_02038"/>
<keyword evidence="2" id="KW-1185">Reference proteome</keyword>
<organism evidence="1 2">
    <name type="scientific">Paenibacillus nuruki</name>
    <dbReference type="NCBI Taxonomy" id="1886670"/>
    <lineage>
        <taxon>Bacteria</taxon>
        <taxon>Bacillati</taxon>
        <taxon>Bacillota</taxon>
        <taxon>Bacilli</taxon>
        <taxon>Bacillales</taxon>
        <taxon>Paenibacillaceae</taxon>
        <taxon>Paenibacillus</taxon>
    </lineage>
</organism>
<dbReference type="PATRIC" id="fig|1886670.3.peg.2074"/>
<dbReference type="RefSeq" id="WP_069327467.1">
    <property type="nucleotide sequence ID" value="NZ_MDER01000036.1"/>
</dbReference>
<sequence>MEESEEFNLAQVCHISTNFEGDTFVGVKSEETGISVCFPIGYRLPKSDKELRKHIVRLIEVLVKYVKQQEQRLPVNRLQSKESVDFPIQAYMSIINDYMQNDYYNENEVCYKESYRGKINWTKTIKSQKPFLQNDSFVYLNYIVRESTSNDESLISLVHEYCVYESFQKMGWLYTTAMPRKPRLRKLDKQMFTNIVYEKLGQTFNEKHKELFNNMIAMINYLGEQGGPQQLHFGTERFEYVWEKLINDTFGVKDKKRFFPKTSWHLRTGSSRKNAALEPDTIMIVDNKIYILDAKYYKYGVTGIPRHLPESTSINKQITYGEYIATSQSFKNEFGNNLKVFNAFLMPYDCTKNEFYNDSPMSNVAEATGDWKSNNKEYERVQGILVDSRFLMHNIAMPNVQEIIRLSTEIERGFDVN</sequence>
<accession>A0A1E3L4C0</accession>
<dbReference type="Proteomes" id="UP000094578">
    <property type="component" value="Unassembled WGS sequence"/>
</dbReference>
<evidence type="ECO:0000313" key="1">
    <source>
        <dbReference type="EMBL" id="ODP28493.1"/>
    </source>
</evidence>